<evidence type="ECO:0000256" key="2">
    <source>
        <dbReference type="ARBA" id="ARBA00022638"/>
    </source>
</evidence>
<proteinExistence type="predicted"/>
<protein>
    <recommendedName>
        <fullName evidence="6">Lysozyme</fullName>
    </recommendedName>
</protein>
<dbReference type="InterPro" id="IPR051018">
    <property type="entry name" value="Bacteriophage_GH24"/>
</dbReference>
<dbReference type="GO" id="GO:0003796">
    <property type="term" value="F:lysozyme activity"/>
    <property type="evidence" value="ECO:0007669"/>
    <property type="project" value="InterPro"/>
</dbReference>
<dbReference type="InterPro" id="IPR023346">
    <property type="entry name" value="Lysozyme-like_dom_sf"/>
</dbReference>
<dbReference type="PANTHER" id="PTHR38107">
    <property type="match status" value="1"/>
</dbReference>
<dbReference type="GO" id="GO:0042742">
    <property type="term" value="P:defense response to bacterium"/>
    <property type="evidence" value="ECO:0007669"/>
    <property type="project" value="UniProtKB-KW"/>
</dbReference>
<dbReference type="InterPro" id="IPR033907">
    <property type="entry name" value="Endolysin_autolysin"/>
</dbReference>
<dbReference type="Gene3D" id="1.10.530.40">
    <property type="match status" value="1"/>
</dbReference>
<organism evidence="4 5">
    <name type="scientific">Hevea brasiliensis</name>
    <name type="common">Para rubber tree</name>
    <name type="synonym">Siphonia brasiliensis</name>
    <dbReference type="NCBI Taxonomy" id="3981"/>
    <lineage>
        <taxon>Eukaryota</taxon>
        <taxon>Viridiplantae</taxon>
        <taxon>Streptophyta</taxon>
        <taxon>Embryophyta</taxon>
        <taxon>Tracheophyta</taxon>
        <taxon>Spermatophyta</taxon>
        <taxon>Magnoliopsida</taxon>
        <taxon>eudicotyledons</taxon>
        <taxon>Gunneridae</taxon>
        <taxon>Pentapetalae</taxon>
        <taxon>rosids</taxon>
        <taxon>fabids</taxon>
        <taxon>Malpighiales</taxon>
        <taxon>Euphorbiaceae</taxon>
        <taxon>Crotonoideae</taxon>
        <taxon>Micrandreae</taxon>
        <taxon>Hevea</taxon>
    </lineage>
</organism>
<dbReference type="EMBL" id="JAAGAX010000191">
    <property type="protein sequence ID" value="KAF2282485.1"/>
    <property type="molecule type" value="Genomic_DNA"/>
</dbReference>
<reference evidence="4 5" key="1">
    <citation type="journal article" date="2020" name="Mol. Plant">
        <title>The Chromosome-Based Rubber Tree Genome Provides New Insights into Spurge Genome Evolution and Rubber Biosynthesis.</title>
        <authorList>
            <person name="Liu J."/>
            <person name="Shi C."/>
            <person name="Shi C.C."/>
            <person name="Li W."/>
            <person name="Zhang Q.J."/>
            <person name="Zhang Y."/>
            <person name="Li K."/>
            <person name="Lu H.F."/>
            <person name="Shi C."/>
            <person name="Zhu S.T."/>
            <person name="Xiao Z.Y."/>
            <person name="Nan H."/>
            <person name="Yue Y."/>
            <person name="Zhu X.G."/>
            <person name="Wu Y."/>
            <person name="Hong X.N."/>
            <person name="Fan G.Y."/>
            <person name="Tong Y."/>
            <person name="Zhang D."/>
            <person name="Mao C.L."/>
            <person name="Liu Y.L."/>
            <person name="Hao S.J."/>
            <person name="Liu W.Q."/>
            <person name="Lv M.Q."/>
            <person name="Zhang H.B."/>
            <person name="Liu Y."/>
            <person name="Hu-Tang G.R."/>
            <person name="Wang J.P."/>
            <person name="Wang J.H."/>
            <person name="Sun Y.H."/>
            <person name="Ni S.B."/>
            <person name="Chen W.B."/>
            <person name="Zhang X.C."/>
            <person name="Jiao Y.N."/>
            <person name="Eichler E.E."/>
            <person name="Li G.H."/>
            <person name="Liu X."/>
            <person name="Gao L.Z."/>
        </authorList>
    </citation>
    <scope>NUCLEOTIDE SEQUENCE [LARGE SCALE GENOMIC DNA]</scope>
    <source>
        <strain evidence="5">cv. GT1</strain>
        <tissue evidence="4">Leaf</tissue>
    </source>
</reference>
<accession>A0A6A6K205</accession>
<dbReference type="GO" id="GO:0009253">
    <property type="term" value="P:peptidoglycan catabolic process"/>
    <property type="evidence" value="ECO:0007669"/>
    <property type="project" value="InterPro"/>
</dbReference>
<dbReference type="Proteomes" id="UP000467840">
    <property type="component" value="Unassembled WGS sequence"/>
</dbReference>
<dbReference type="InterPro" id="IPR023347">
    <property type="entry name" value="Lysozyme_dom_sf"/>
</dbReference>
<evidence type="ECO:0008006" key="6">
    <source>
        <dbReference type="Google" id="ProtNLM"/>
    </source>
</evidence>
<dbReference type="SUPFAM" id="SSF53955">
    <property type="entry name" value="Lysozyme-like"/>
    <property type="match status" value="1"/>
</dbReference>
<gene>
    <name evidence="4" type="ORF">GH714_044091</name>
</gene>
<dbReference type="CDD" id="cd00737">
    <property type="entry name" value="lyz_endolysin_autolysin"/>
    <property type="match status" value="1"/>
</dbReference>
<dbReference type="GO" id="GO:0016998">
    <property type="term" value="P:cell wall macromolecule catabolic process"/>
    <property type="evidence" value="ECO:0007669"/>
    <property type="project" value="InterPro"/>
</dbReference>
<keyword evidence="3" id="KW-1035">Host cytoplasm</keyword>
<keyword evidence="5" id="KW-1185">Reference proteome</keyword>
<dbReference type="GO" id="GO:0031640">
    <property type="term" value="P:killing of cells of another organism"/>
    <property type="evidence" value="ECO:0007669"/>
    <property type="project" value="UniProtKB-KW"/>
</dbReference>
<keyword evidence="2" id="KW-0081">Bacteriolytic enzyme</keyword>
<comment type="caution">
    <text evidence="4">The sequence shown here is derived from an EMBL/GenBank/DDBJ whole genome shotgun (WGS) entry which is preliminary data.</text>
</comment>
<dbReference type="Pfam" id="PF00959">
    <property type="entry name" value="Phage_lysozyme"/>
    <property type="match status" value="1"/>
</dbReference>
<evidence type="ECO:0000313" key="4">
    <source>
        <dbReference type="EMBL" id="KAF2282485.1"/>
    </source>
</evidence>
<name>A0A6A6K205_HEVBR</name>
<evidence type="ECO:0000313" key="5">
    <source>
        <dbReference type="Proteomes" id="UP000467840"/>
    </source>
</evidence>
<sequence length="133" mass="14593">MTARKRVIKNIDPGTGGAPYTAGYGHTGPDVKPGMNVTQAMADKWFDQDVAKFENGVSNALTVETTQNQFDAMVSLAYNIGLGNFTKSTLLRKHNAKCWQCAAAQFGVWRNAGGKMMTGLIRRRAAERELYMS</sequence>
<dbReference type="PANTHER" id="PTHR38107:SF3">
    <property type="entry name" value="LYSOZYME RRRD-RELATED"/>
    <property type="match status" value="1"/>
</dbReference>
<keyword evidence="1" id="KW-0929">Antimicrobial</keyword>
<dbReference type="InterPro" id="IPR002196">
    <property type="entry name" value="Glyco_hydro_24"/>
</dbReference>
<evidence type="ECO:0000256" key="1">
    <source>
        <dbReference type="ARBA" id="ARBA00022529"/>
    </source>
</evidence>
<dbReference type="AlphaFoldDB" id="A0A6A6K205"/>
<evidence type="ECO:0000256" key="3">
    <source>
        <dbReference type="ARBA" id="ARBA00023200"/>
    </source>
</evidence>